<evidence type="ECO:0000256" key="9">
    <source>
        <dbReference type="SAM" id="MobiDB-lite"/>
    </source>
</evidence>
<organism evidence="10 11">
    <name type="scientific">Mizuhopecten yessoensis</name>
    <name type="common">Japanese scallop</name>
    <name type="synonym">Patinopecten yessoensis</name>
    <dbReference type="NCBI Taxonomy" id="6573"/>
    <lineage>
        <taxon>Eukaryota</taxon>
        <taxon>Metazoa</taxon>
        <taxon>Spiralia</taxon>
        <taxon>Lophotrochozoa</taxon>
        <taxon>Mollusca</taxon>
        <taxon>Bivalvia</taxon>
        <taxon>Autobranchia</taxon>
        <taxon>Pteriomorphia</taxon>
        <taxon>Pectinida</taxon>
        <taxon>Pectinoidea</taxon>
        <taxon>Pectinidae</taxon>
        <taxon>Mizuhopecten</taxon>
    </lineage>
</organism>
<proteinExistence type="inferred from homology"/>
<dbReference type="PANTHER" id="PTHR12013">
    <property type="entry name" value="SIGNAL RECOGNITION PARTICLE 14 KD PROTEIN"/>
    <property type="match status" value="1"/>
</dbReference>
<evidence type="ECO:0000256" key="7">
    <source>
        <dbReference type="ARBA" id="ARBA00023274"/>
    </source>
</evidence>
<evidence type="ECO:0000256" key="1">
    <source>
        <dbReference type="ARBA" id="ARBA00004496"/>
    </source>
</evidence>
<dbReference type="EMBL" id="NEDP02001506">
    <property type="protein sequence ID" value="OWF53129.1"/>
    <property type="molecule type" value="Genomic_DNA"/>
</dbReference>
<evidence type="ECO:0000313" key="10">
    <source>
        <dbReference type="EMBL" id="OWF53129.1"/>
    </source>
</evidence>
<dbReference type="GO" id="GO:0030942">
    <property type="term" value="F:endoplasmic reticulum signal peptide binding"/>
    <property type="evidence" value="ECO:0007669"/>
    <property type="project" value="UniProtKB-UniRule"/>
</dbReference>
<dbReference type="FunFam" id="3.30.720.10:FF:000003">
    <property type="entry name" value="Signal recognition particle 14"/>
    <property type="match status" value="1"/>
</dbReference>
<protein>
    <recommendedName>
        <fullName evidence="3 8">Signal recognition particle 14 kDa protein</fullName>
        <shortName evidence="8">SRP14</shortName>
    </recommendedName>
</protein>
<evidence type="ECO:0000256" key="4">
    <source>
        <dbReference type="ARBA" id="ARBA00022490"/>
    </source>
</evidence>
<name>A0A210QWI2_MIZYE</name>
<comment type="function">
    <text evidence="8">Component of the signal recognition particle (SRP) complex, a ribonucleoprotein complex that mediates the cotranslational targeting of secretory and membrane proteins to the endoplasmic reticulum (ER). SRP9 together with SRP14 and the Alu portion of the SRP RNA, constitutes the elongation arrest domain of SRP. The complex of SRP9 and SRP14 is required for SRP RNA binding.</text>
</comment>
<dbReference type="InterPro" id="IPR003210">
    <property type="entry name" value="Signal_recog_particle_SRP14"/>
</dbReference>
<dbReference type="GO" id="GO:0008312">
    <property type="term" value="F:7S RNA binding"/>
    <property type="evidence" value="ECO:0007669"/>
    <property type="project" value="UniProtKB-UniRule"/>
</dbReference>
<dbReference type="GO" id="GO:0005786">
    <property type="term" value="C:signal recognition particle, endoplasmic reticulum targeting"/>
    <property type="evidence" value="ECO:0007669"/>
    <property type="project" value="UniProtKB-UniRule"/>
</dbReference>
<dbReference type="InterPro" id="IPR009018">
    <property type="entry name" value="Signal_recog_particle_SRP9/14"/>
</dbReference>
<gene>
    <name evidence="10" type="ORF">KP79_PYT09563</name>
</gene>
<comment type="caution">
    <text evidence="10">The sequence shown here is derived from an EMBL/GenBank/DDBJ whole genome shotgun (WGS) entry which is preliminary data.</text>
</comment>
<keyword evidence="7 8" id="KW-0687">Ribonucleoprotein</keyword>
<evidence type="ECO:0000256" key="3">
    <source>
        <dbReference type="ARBA" id="ARBA00017926"/>
    </source>
</evidence>
<evidence type="ECO:0000313" key="11">
    <source>
        <dbReference type="Proteomes" id="UP000242188"/>
    </source>
</evidence>
<dbReference type="AlphaFoldDB" id="A0A210QWI2"/>
<comment type="subunit">
    <text evidence="8">Heterodimer with SRP9; binds RNA as heterodimer. Component of a signal recognition particle (SRP) complex that consists of a 7SL RNA molecule of 300 nucleotides and six protein subunits: SRP72, SRP68, SRP54, SRP19, SRP14 and SRP9.</text>
</comment>
<dbReference type="OrthoDB" id="19209at2759"/>
<comment type="similarity">
    <text evidence="2 8">Belongs to the SRP14 family.</text>
</comment>
<dbReference type="Gene3D" id="3.30.720.10">
    <property type="entry name" value="Signal recognition particle alu RNA binding heterodimer, srp9/1"/>
    <property type="match status" value="1"/>
</dbReference>
<keyword evidence="5 8" id="KW-0694">RNA-binding</keyword>
<keyword evidence="11" id="KW-1185">Reference proteome</keyword>
<evidence type="ECO:0000256" key="8">
    <source>
        <dbReference type="RuleBase" id="RU368100"/>
    </source>
</evidence>
<accession>A0A210QWI2</accession>
<evidence type="ECO:0000256" key="2">
    <source>
        <dbReference type="ARBA" id="ARBA00010349"/>
    </source>
</evidence>
<feature type="region of interest" description="Disordered" evidence="9">
    <location>
        <begin position="88"/>
        <end position="109"/>
    </location>
</feature>
<dbReference type="SUPFAM" id="SSF54762">
    <property type="entry name" value="Signal recognition particle alu RNA binding heterodimer, SRP9/14"/>
    <property type="match status" value="1"/>
</dbReference>
<dbReference type="Pfam" id="PF02290">
    <property type="entry name" value="SRP14"/>
    <property type="match status" value="1"/>
</dbReference>
<dbReference type="Proteomes" id="UP000242188">
    <property type="component" value="Unassembled WGS sequence"/>
</dbReference>
<sequence length="109" mass="12348">MVLLENDAFLSELTRLFQKCRSSGSIMLTMKRYDGRTKPEPRKGKLPEPSEYKCLIRANLGNKKITTVVNPKDVNRFHMAYTNVLKGNMDGLKKKDKKSAAKSKAKATQ</sequence>
<reference evidence="10 11" key="1">
    <citation type="journal article" date="2017" name="Nat. Ecol. Evol.">
        <title>Scallop genome provides insights into evolution of bilaterian karyotype and development.</title>
        <authorList>
            <person name="Wang S."/>
            <person name="Zhang J."/>
            <person name="Jiao W."/>
            <person name="Li J."/>
            <person name="Xun X."/>
            <person name="Sun Y."/>
            <person name="Guo X."/>
            <person name="Huan P."/>
            <person name="Dong B."/>
            <person name="Zhang L."/>
            <person name="Hu X."/>
            <person name="Sun X."/>
            <person name="Wang J."/>
            <person name="Zhao C."/>
            <person name="Wang Y."/>
            <person name="Wang D."/>
            <person name="Huang X."/>
            <person name="Wang R."/>
            <person name="Lv J."/>
            <person name="Li Y."/>
            <person name="Zhang Z."/>
            <person name="Liu B."/>
            <person name="Lu W."/>
            <person name="Hui Y."/>
            <person name="Liang J."/>
            <person name="Zhou Z."/>
            <person name="Hou R."/>
            <person name="Li X."/>
            <person name="Liu Y."/>
            <person name="Li H."/>
            <person name="Ning X."/>
            <person name="Lin Y."/>
            <person name="Zhao L."/>
            <person name="Xing Q."/>
            <person name="Dou J."/>
            <person name="Li Y."/>
            <person name="Mao J."/>
            <person name="Guo H."/>
            <person name="Dou H."/>
            <person name="Li T."/>
            <person name="Mu C."/>
            <person name="Jiang W."/>
            <person name="Fu Q."/>
            <person name="Fu X."/>
            <person name="Miao Y."/>
            <person name="Liu J."/>
            <person name="Yu Q."/>
            <person name="Li R."/>
            <person name="Liao H."/>
            <person name="Li X."/>
            <person name="Kong Y."/>
            <person name="Jiang Z."/>
            <person name="Chourrout D."/>
            <person name="Li R."/>
            <person name="Bao Z."/>
        </authorList>
    </citation>
    <scope>NUCLEOTIDE SEQUENCE [LARGE SCALE GENOMIC DNA]</scope>
    <source>
        <strain evidence="10 11">PY_sf001</strain>
    </source>
</reference>
<keyword evidence="6 8" id="KW-0733">Signal recognition particle</keyword>
<evidence type="ECO:0000256" key="5">
    <source>
        <dbReference type="ARBA" id="ARBA00022884"/>
    </source>
</evidence>
<dbReference type="GO" id="GO:0006614">
    <property type="term" value="P:SRP-dependent cotranslational protein targeting to membrane"/>
    <property type="evidence" value="ECO:0007669"/>
    <property type="project" value="UniProtKB-UniRule"/>
</dbReference>
<feature type="compositionally biased region" description="Basic residues" evidence="9">
    <location>
        <begin position="94"/>
        <end position="109"/>
    </location>
</feature>
<keyword evidence="4 8" id="KW-0963">Cytoplasm</keyword>
<dbReference type="STRING" id="6573.A0A210QWI2"/>
<evidence type="ECO:0000256" key="6">
    <source>
        <dbReference type="ARBA" id="ARBA00023135"/>
    </source>
</evidence>
<comment type="subcellular location">
    <subcellularLocation>
        <location evidence="1 8">Cytoplasm</location>
    </subcellularLocation>
</comment>